<dbReference type="GO" id="GO:0004519">
    <property type="term" value="F:endonuclease activity"/>
    <property type="evidence" value="ECO:0007669"/>
    <property type="project" value="UniProtKB-KW"/>
</dbReference>
<keyword evidence="2" id="KW-1185">Reference proteome</keyword>
<sequence length="115" mass="12856">MLAVKDGDTLKVQLDQGFGDTKTIDLRLYETWAPEKKELGGAETRKFVEDWLNEADPDGDEWPLVVTTRRVKADTHEISTLGRYVGLVEDIEGRILNDDINDFVAENGYGTGIGK</sequence>
<keyword evidence="1" id="KW-0540">Nuclease</keyword>
<keyword evidence="1" id="KW-0378">Hydrolase</keyword>
<proteinExistence type="predicted"/>
<dbReference type="EMBL" id="MT711979">
    <property type="protein sequence ID" value="QMP84549.1"/>
    <property type="molecule type" value="Genomic_DNA"/>
</dbReference>
<accession>A0A7G4AX09</accession>
<organism evidence="1 2">
    <name type="scientific">Streptomyces phage Endor2</name>
    <dbReference type="NCBI Taxonomy" id="2740182"/>
    <lineage>
        <taxon>Viruses</taxon>
        <taxon>Duplodnaviria</taxon>
        <taxon>Heunggongvirae</taxon>
        <taxon>Uroviricota</taxon>
        <taxon>Caudoviricetes</taxon>
        <taxon>Arquatrovirinae</taxon>
        <taxon>Camvirus</taxon>
        <taxon>Camvirus endor2</taxon>
    </lineage>
</organism>
<gene>
    <name evidence="1" type="ORF">HUN44_00004</name>
</gene>
<dbReference type="InterPro" id="IPR035437">
    <property type="entry name" value="SNase_OB-fold_sf"/>
</dbReference>
<reference evidence="1 2" key="1">
    <citation type="submission" date="2020-07" db="EMBL/GenBank/DDBJ databases">
        <title>Streptomyces phage Genome sequencing and assembly.</title>
        <authorList>
            <person name="Sharma V."/>
            <person name="Hardy A."/>
            <person name="Frunzke J."/>
        </authorList>
    </citation>
    <scope>NUCLEOTIDE SEQUENCE [LARGE SCALE GENOMIC DNA]</scope>
</reference>
<protein>
    <submittedName>
        <fullName evidence="1">Endonuclease</fullName>
    </submittedName>
</protein>
<dbReference type="Gene3D" id="2.40.50.90">
    <property type="match status" value="1"/>
</dbReference>
<dbReference type="Proteomes" id="UP000515872">
    <property type="component" value="Segment"/>
</dbReference>
<dbReference type="SUPFAM" id="SSF50199">
    <property type="entry name" value="Staphylococcal nuclease"/>
    <property type="match status" value="1"/>
</dbReference>
<name>A0A7G4AX09_9CAUD</name>
<evidence type="ECO:0000313" key="1">
    <source>
        <dbReference type="EMBL" id="QMP84549.1"/>
    </source>
</evidence>
<evidence type="ECO:0000313" key="2">
    <source>
        <dbReference type="Proteomes" id="UP000515872"/>
    </source>
</evidence>
<keyword evidence="1" id="KW-0255">Endonuclease</keyword>